<proteinExistence type="predicted"/>
<gene>
    <name evidence="1" type="ORF">MSAN_02513900</name>
</gene>
<sequence>MSADHQDGKGHPNTIWLRRLDVTVMTHRISDEVSLNLPFVRRVLSTHGPVVDPLFAYEWQWERRPPYVKSSTDPLLVLSPSFFTPFSKTHRSQCPCNTSATAGRQSLDNQSVFGTTDIIHFLSQNEDAKHTAAGIRMLHEVKRARVPTSCKLNVLDEMYRLAGSGWNFRQGTSCPKGTLLLLGQALNELAQCQVNYIVLTTETQYALVHLSGDSLHISPVYPIQNPNLQQQANDMAELVHATLTRSSQPPLQPPVSILQPWLHSLYFPSCSLWALMAAADTADTMGKSSFPSYDSHFFLFQAKAVAKAAHGPRASERLRHEFNVYSALCLLQGTLIPTLLGLYRNQNDGSSVLIISHGGTSLPDFDSLTLVEWHSLMSRLISIHQAGVQHNDLEPRNVVLSPSLGPIIICFDNASLDHCCEGPSCRELREFAGELGIDPSIELSTAKRVPSVSTQVLTVALLSILMWIVSVGKVGNRTEKSTDLSHDVEMNLGTRLMIGASGSRRRTA</sequence>
<dbReference type="Proteomes" id="UP000623467">
    <property type="component" value="Unassembled WGS sequence"/>
</dbReference>
<dbReference type="EMBL" id="JACAZH010000105">
    <property type="protein sequence ID" value="KAF7325402.1"/>
    <property type="molecule type" value="Genomic_DNA"/>
</dbReference>
<protein>
    <submittedName>
        <fullName evidence="1">Proteophosphoglycan ppg4</fullName>
    </submittedName>
</protein>
<dbReference type="SUPFAM" id="SSF56112">
    <property type="entry name" value="Protein kinase-like (PK-like)"/>
    <property type="match status" value="1"/>
</dbReference>
<keyword evidence="2" id="KW-1185">Reference proteome</keyword>
<dbReference type="OrthoDB" id="3270233at2759"/>
<comment type="caution">
    <text evidence="1">The sequence shown here is derived from an EMBL/GenBank/DDBJ whole genome shotgun (WGS) entry which is preliminary data.</text>
</comment>
<dbReference type="AlphaFoldDB" id="A0A8H6TZ14"/>
<name>A0A8H6TZ14_9AGAR</name>
<organism evidence="1 2">
    <name type="scientific">Mycena sanguinolenta</name>
    <dbReference type="NCBI Taxonomy" id="230812"/>
    <lineage>
        <taxon>Eukaryota</taxon>
        <taxon>Fungi</taxon>
        <taxon>Dikarya</taxon>
        <taxon>Basidiomycota</taxon>
        <taxon>Agaricomycotina</taxon>
        <taxon>Agaricomycetes</taxon>
        <taxon>Agaricomycetidae</taxon>
        <taxon>Agaricales</taxon>
        <taxon>Marasmiineae</taxon>
        <taxon>Mycenaceae</taxon>
        <taxon>Mycena</taxon>
    </lineage>
</organism>
<reference evidence="1" key="1">
    <citation type="submission" date="2020-05" db="EMBL/GenBank/DDBJ databases">
        <title>Mycena genomes resolve the evolution of fungal bioluminescence.</title>
        <authorList>
            <person name="Tsai I.J."/>
        </authorList>
    </citation>
    <scope>NUCLEOTIDE SEQUENCE</scope>
    <source>
        <strain evidence="1">160909Yilan</strain>
    </source>
</reference>
<evidence type="ECO:0000313" key="1">
    <source>
        <dbReference type="EMBL" id="KAF7325402.1"/>
    </source>
</evidence>
<evidence type="ECO:0000313" key="2">
    <source>
        <dbReference type="Proteomes" id="UP000623467"/>
    </source>
</evidence>
<accession>A0A8H6TZ14</accession>
<dbReference type="InterPro" id="IPR011009">
    <property type="entry name" value="Kinase-like_dom_sf"/>
</dbReference>